<dbReference type="AlphaFoldDB" id="A0A4R0RBN4"/>
<dbReference type="Gene3D" id="3.40.50.720">
    <property type="entry name" value="NAD(P)-binding Rossmann-like Domain"/>
    <property type="match status" value="1"/>
</dbReference>
<name>A0A4R0RBN4_9APHY</name>
<dbReference type="InterPro" id="IPR020843">
    <property type="entry name" value="ER"/>
</dbReference>
<evidence type="ECO:0000313" key="9">
    <source>
        <dbReference type="Proteomes" id="UP000292702"/>
    </source>
</evidence>
<dbReference type="Pfam" id="PF00107">
    <property type="entry name" value="ADH_zinc_N"/>
    <property type="match status" value="1"/>
</dbReference>
<dbReference type="PANTHER" id="PTHR42940:SF7">
    <property type="entry name" value="ALCOHOL DEHYDROGENASE-LIKE N-TERMINAL DOMAIN-CONTAINING PROTEIN"/>
    <property type="match status" value="1"/>
</dbReference>
<organism evidence="8 9">
    <name type="scientific">Steccherinum ochraceum</name>
    <dbReference type="NCBI Taxonomy" id="92696"/>
    <lineage>
        <taxon>Eukaryota</taxon>
        <taxon>Fungi</taxon>
        <taxon>Dikarya</taxon>
        <taxon>Basidiomycota</taxon>
        <taxon>Agaricomycotina</taxon>
        <taxon>Agaricomycetes</taxon>
        <taxon>Polyporales</taxon>
        <taxon>Steccherinaceae</taxon>
        <taxon>Steccherinum</taxon>
    </lineage>
</organism>
<dbReference type="GO" id="GO:0004022">
    <property type="term" value="F:alcohol dehydrogenase (NAD+) activity"/>
    <property type="evidence" value="ECO:0007669"/>
    <property type="project" value="TreeGrafter"/>
</dbReference>
<dbReference type="PROSITE" id="PS00059">
    <property type="entry name" value="ADH_ZINC"/>
    <property type="match status" value="1"/>
</dbReference>
<gene>
    <name evidence="8" type="ORF">EIP91_009243</name>
</gene>
<dbReference type="SMART" id="SM00829">
    <property type="entry name" value="PKS_ER"/>
    <property type="match status" value="1"/>
</dbReference>
<evidence type="ECO:0000256" key="5">
    <source>
        <dbReference type="ARBA" id="ARBA00023002"/>
    </source>
</evidence>
<dbReference type="SUPFAM" id="SSF50129">
    <property type="entry name" value="GroES-like"/>
    <property type="match status" value="1"/>
</dbReference>
<keyword evidence="4 6" id="KW-0862">Zinc</keyword>
<dbReference type="EMBL" id="RWJN01000520">
    <property type="protein sequence ID" value="TCD60978.1"/>
    <property type="molecule type" value="Genomic_DNA"/>
</dbReference>
<dbReference type="STRING" id="92696.A0A4R0RBN4"/>
<evidence type="ECO:0000259" key="7">
    <source>
        <dbReference type="SMART" id="SM00829"/>
    </source>
</evidence>
<dbReference type="InterPro" id="IPR013154">
    <property type="entry name" value="ADH-like_N"/>
</dbReference>
<keyword evidence="5" id="KW-0560">Oxidoreductase</keyword>
<dbReference type="GO" id="GO:0005737">
    <property type="term" value="C:cytoplasm"/>
    <property type="evidence" value="ECO:0007669"/>
    <property type="project" value="TreeGrafter"/>
</dbReference>
<evidence type="ECO:0000256" key="1">
    <source>
        <dbReference type="ARBA" id="ARBA00001947"/>
    </source>
</evidence>
<proteinExistence type="inferred from homology"/>
<evidence type="ECO:0000256" key="2">
    <source>
        <dbReference type="ARBA" id="ARBA00008072"/>
    </source>
</evidence>
<evidence type="ECO:0000313" key="8">
    <source>
        <dbReference type="EMBL" id="TCD60978.1"/>
    </source>
</evidence>
<dbReference type="InterPro" id="IPR002328">
    <property type="entry name" value="ADH_Zn_CS"/>
</dbReference>
<dbReference type="Proteomes" id="UP000292702">
    <property type="component" value="Unassembled WGS sequence"/>
</dbReference>
<accession>A0A4R0RBN4</accession>
<dbReference type="GO" id="GO:0008270">
    <property type="term" value="F:zinc ion binding"/>
    <property type="evidence" value="ECO:0007669"/>
    <property type="project" value="InterPro"/>
</dbReference>
<dbReference type="InterPro" id="IPR013149">
    <property type="entry name" value="ADH-like_C"/>
</dbReference>
<comment type="cofactor">
    <cofactor evidence="1 6">
        <name>Zn(2+)</name>
        <dbReference type="ChEBI" id="CHEBI:29105"/>
    </cofactor>
</comment>
<dbReference type="OrthoDB" id="1560166at2759"/>
<comment type="caution">
    <text evidence="8">The sequence shown here is derived from an EMBL/GenBank/DDBJ whole genome shotgun (WGS) entry which is preliminary data.</text>
</comment>
<keyword evidence="9" id="KW-1185">Reference proteome</keyword>
<comment type="similarity">
    <text evidence="2 6">Belongs to the zinc-containing alcohol dehydrogenase family.</text>
</comment>
<dbReference type="Pfam" id="PF08240">
    <property type="entry name" value="ADH_N"/>
    <property type="match status" value="1"/>
</dbReference>
<protein>
    <recommendedName>
        <fullName evidence="7">Enoyl reductase (ER) domain-containing protein</fullName>
    </recommendedName>
</protein>
<reference evidence="8 9" key="1">
    <citation type="submission" date="2018-11" db="EMBL/GenBank/DDBJ databases">
        <title>Genome assembly of Steccherinum ochraceum LE-BIN_3174, the white-rot fungus of the Steccherinaceae family (The Residual Polyporoid clade, Polyporales, Basidiomycota).</title>
        <authorList>
            <person name="Fedorova T.V."/>
            <person name="Glazunova O.A."/>
            <person name="Landesman E.O."/>
            <person name="Moiseenko K.V."/>
            <person name="Psurtseva N.V."/>
            <person name="Savinova O.S."/>
            <person name="Shakhova N.V."/>
            <person name="Tyazhelova T.V."/>
            <person name="Vasina D.V."/>
        </authorList>
    </citation>
    <scope>NUCLEOTIDE SEQUENCE [LARGE SCALE GENOMIC DNA]</scope>
    <source>
        <strain evidence="8 9">LE-BIN_3174</strain>
    </source>
</reference>
<evidence type="ECO:0000256" key="3">
    <source>
        <dbReference type="ARBA" id="ARBA00022723"/>
    </source>
</evidence>
<sequence length="344" mass="36317">MPHPESYTAYAFFEKDGDLKKLTVDWKDPQPDEVIVKVKACGVCAGSSLTNSDVLPQTQTLMKTALPRIPGHEFAGEVVAVGSNVTLYKIGQAVGGGWGAGCCLKCDACRSGKFVACQLHIAHGTSVDGGYAEYVTVREEGVVRIPDGMAPEIAGPLMCAGVTVFNSLRQMNLAPNDIVAIQGIGGLGHLAIQFAVKMGYRAVALSSGPSKEKDSLQLGAFAYLDASKVNQAEELAKLGGAKTIMLCAPTSDVGSLLGGLAYDGILCVLAAALTPTPIHLFSLVPKRLSIRGFPAGGPKDYEECLEFAHNFGVKPLVQTFPLEKSAEAYAHRSTARYRAVIVTE</sequence>
<dbReference type="SUPFAM" id="SSF51735">
    <property type="entry name" value="NAD(P)-binding Rossmann-fold domains"/>
    <property type="match status" value="1"/>
</dbReference>
<dbReference type="Gene3D" id="3.90.180.10">
    <property type="entry name" value="Medium-chain alcohol dehydrogenases, catalytic domain"/>
    <property type="match status" value="1"/>
</dbReference>
<feature type="domain" description="Enoyl reductase (ER)" evidence="7">
    <location>
        <begin position="17"/>
        <end position="341"/>
    </location>
</feature>
<evidence type="ECO:0000256" key="6">
    <source>
        <dbReference type="RuleBase" id="RU361277"/>
    </source>
</evidence>
<dbReference type="PANTHER" id="PTHR42940">
    <property type="entry name" value="ALCOHOL DEHYDROGENASE 1-RELATED"/>
    <property type="match status" value="1"/>
</dbReference>
<dbReference type="InterPro" id="IPR011032">
    <property type="entry name" value="GroES-like_sf"/>
</dbReference>
<keyword evidence="3 6" id="KW-0479">Metal-binding</keyword>
<dbReference type="InterPro" id="IPR036291">
    <property type="entry name" value="NAD(P)-bd_dom_sf"/>
</dbReference>
<evidence type="ECO:0000256" key="4">
    <source>
        <dbReference type="ARBA" id="ARBA00022833"/>
    </source>
</evidence>